<dbReference type="PROSITE" id="PS51840">
    <property type="entry name" value="C2_NT"/>
    <property type="match status" value="1"/>
</dbReference>
<reference evidence="4 5" key="1">
    <citation type="journal article" date="2019" name="Sci. Rep.">
        <title>Orb-weaving spider Araneus ventricosus genome elucidates the spidroin gene catalogue.</title>
        <authorList>
            <person name="Kono N."/>
            <person name="Nakamura H."/>
            <person name="Ohtoshi R."/>
            <person name="Moran D.A.P."/>
            <person name="Shinohara A."/>
            <person name="Yoshida Y."/>
            <person name="Fujiwara M."/>
            <person name="Mori M."/>
            <person name="Tomita M."/>
            <person name="Arakawa K."/>
        </authorList>
    </citation>
    <scope>NUCLEOTIDE SEQUENCE [LARGE SCALE GENOMIC DNA]</scope>
</reference>
<feature type="region of interest" description="Disordered" evidence="2">
    <location>
        <begin position="211"/>
        <end position="305"/>
    </location>
</feature>
<sequence length="364" mass="39962">MSFIMKKKKYKFKVDLVLQELTAVSFVNGILFAKIRLVDGGTFTETSQRQEVKNNCVKWDRKFQFGCKMTANASTGVLEPCMCRISVRKEVRGGRSFEKLGFANVNLAEFAGAGLTPRRYLLEGYDSKHRQDNSMLQITIEMFLLAGDPCFKTPAVRTPAGLGDKPDNQLPADKKGEDYSGDSLASSSSGFGSLPRKQRPNLLCSDLVMGTTEEKSKEDDSIPEFERGHSRNSSYASQHSKASGYGSLASHSRQSSAESGHHRNPSSSSTYGEMCLSGLPKSVDRKRPSSKKQATEEGRMDSTRVSAKEVINEVFEATNLEPDESSESPGLVLIIKNDGTPALSSHELPECGAGHFDQIILSHR</sequence>
<evidence type="ECO:0000313" key="4">
    <source>
        <dbReference type="EMBL" id="GBM19411.1"/>
    </source>
</evidence>
<protein>
    <submittedName>
        <fullName evidence="4">Protein FAM102B</fullName>
    </submittedName>
</protein>
<dbReference type="OrthoDB" id="3365224at2759"/>
<comment type="similarity">
    <text evidence="1">Belongs to the EEIG family.</text>
</comment>
<dbReference type="Pfam" id="PF10358">
    <property type="entry name" value="NT-C2"/>
    <property type="match status" value="1"/>
</dbReference>
<dbReference type="InterPro" id="IPR019448">
    <property type="entry name" value="NT-C2"/>
</dbReference>
<feature type="compositionally biased region" description="Polar residues" evidence="2">
    <location>
        <begin position="231"/>
        <end position="241"/>
    </location>
</feature>
<dbReference type="AlphaFoldDB" id="A0A4Y2DRN5"/>
<feature type="region of interest" description="Disordered" evidence="2">
    <location>
        <begin position="157"/>
        <end position="198"/>
    </location>
</feature>
<evidence type="ECO:0000259" key="3">
    <source>
        <dbReference type="PROSITE" id="PS51840"/>
    </source>
</evidence>
<keyword evidence="5" id="KW-1185">Reference proteome</keyword>
<evidence type="ECO:0000256" key="1">
    <source>
        <dbReference type="ARBA" id="ARBA00034780"/>
    </source>
</evidence>
<evidence type="ECO:0000256" key="2">
    <source>
        <dbReference type="SAM" id="MobiDB-lite"/>
    </source>
</evidence>
<dbReference type="EMBL" id="BGPR01000423">
    <property type="protein sequence ID" value="GBM19411.1"/>
    <property type="molecule type" value="Genomic_DNA"/>
</dbReference>
<evidence type="ECO:0000313" key="5">
    <source>
        <dbReference type="Proteomes" id="UP000499080"/>
    </source>
</evidence>
<dbReference type="Proteomes" id="UP000499080">
    <property type="component" value="Unassembled WGS sequence"/>
</dbReference>
<feature type="compositionally biased region" description="Basic and acidic residues" evidence="2">
    <location>
        <begin position="282"/>
        <end position="305"/>
    </location>
</feature>
<gene>
    <name evidence="4" type="primary">FAM102B</name>
    <name evidence="4" type="ORF">AVEN_17182_1</name>
</gene>
<dbReference type="InterPro" id="IPR039931">
    <property type="entry name" value="EEIG1/2-like"/>
</dbReference>
<feature type="compositionally biased region" description="Basic and acidic residues" evidence="2">
    <location>
        <begin position="212"/>
        <end position="229"/>
    </location>
</feature>
<proteinExistence type="inferred from homology"/>
<dbReference type="PANTHER" id="PTHR21456">
    <property type="entry name" value="FAMILY WITH SEQUENCE SIMILARITY 102"/>
    <property type="match status" value="1"/>
</dbReference>
<accession>A0A4Y2DRN5</accession>
<feature type="compositionally biased region" description="Low complexity" evidence="2">
    <location>
        <begin position="181"/>
        <end position="193"/>
    </location>
</feature>
<dbReference type="PANTHER" id="PTHR21456:SF1">
    <property type="entry name" value="C2 NT-TYPE DOMAIN-CONTAINING PROTEIN"/>
    <property type="match status" value="1"/>
</dbReference>
<feature type="compositionally biased region" description="Polar residues" evidence="2">
    <location>
        <begin position="249"/>
        <end position="258"/>
    </location>
</feature>
<name>A0A4Y2DRN5_ARAVE</name>
<comment type="caution">
    <text evidence="4">The sequence shown here is derived from an EMBL/GenBank/DDBJ whole genome shotgun (WGS) entry which is preliminary data.</text>
</comment>
<feature type="compositionally biased region" description="Basic and acidic residues" evidence="2">
    <location>
        <begin position="164"/>
        <end position="178"/>
    </location>
</feature>
<feature type="domain" description="C2 NT-type" evidence="3">
    <location>
        <begin position="2"/>
        <end position="144"/>
    </location>
</feature>
<organism evidence="4 5">
    <name type="scientific">Araneus ventricosus</name>
    <name type="common">Orbweaver spider</name>
    <name type="synonym">Epeira ventricosa</name>
    <dbReference type="NCBI Taxonomy" id="182803"/>
    <lineage>
        <taxon>Eukaryota</taxon>
        <taxon>Metazoa</taxon>
        <taxon>Ecdysozoa</taxon>
        <taxon>Arthropoda</taxon>
        <taxon>Chelicerata</taxon>
        <taxon>Arachnida</taxon>
        <taxon>Araneae</taxon>
        <taxon>Araneomorphae</taxon>
        <taxon>Entelegynae</taxon>
        <taxon>Araneoidea</taxon>
        <taxon>Araneidae</taxon>
        <taxon>Araneus</taxon>
    </lineage>
</organism>